<evidence type="ECO:0000259" key="4">
    <source>
        <dbReference type="Pfam" id="PF02223"/>
    </source>
</evidence>
<dbReference type="InterPro" id="IPR027417">
    <property type="entry name" value="P-loop_NTPase"/>
</dbReference>
<gene>
    <name evidence="5" type="ORF">HS968_16070</name>
</gene>
<protein>
    <submittedName>
        <fullName evidence="5">Thymidylate kinase</fullName>
    </submittedName>
</protein>
<dbReference type="GO" id="GO:0006235">
    <property type="term" value="P:dTTP biosynthetic process"/>
    <property type="evidence" value="ECO:0007669"/>
    <property type="project" value="TreeGrafter"/>
</dbReference>
<dbReference type="GO" id="GO:0006227">
    <property type="term" value="P:dUDP biosynthetic process"/>
    <property type="evidence" value="ECO:0007669"/>
    <property type="project" value="TreeGrafter"/>
</dbReference>
<dbReference type="PANTHER" id="PTHR10344:SF4">
    <property type="entry name" value="UMP-CMP KINASE 2, MITOCHONDRIAL"/>
    <property type="match status" value="1"/>
</dbReference>
<keyword evidence="5" id="KW-0418">Kinase</keyword>
<dbReference type="EMBL" id="CP059139">
    <property type="protein sequence ID" value="QMV61552.1"/>
    <property type="molecule type" value="Genomic_DNA"/>
</dbReference>
<keyword evidence="3" id="KW-0067">ATP-binding</keyword>
<dbReference type="GO" id="GO:0006233">
    <property type="term" value="P:dTDP biosynthetic process"/>
    <property type="evidence" value="ECO:0007669"/>
    <property type="project" value="TreeGrafter"/>
</dbReference>
<dbReference type="GO" id="GO:0004798">
    <property type="term" value="F:dTMP kinase activity"/>
    <property type="evidence" value="ECO:0007669"/>
    <property type="project" value="TreeGrafter"/>
</dbReference>
<evidence type="ECO:0000256" key="1">
    <source>
        <dbReference type="ARBA" id="ARBA00009776"/>
    </source>
</evidence>
<dbReference type="InterPro" id="IPR039430">
    <property type="entry name" value="Thymidylate_kin-like_dom"/>
</dbReference>
<feature type="domain" description="Thymidylate kinase-like" evidence="4">
    <location>
        <begin position="7"/>
        <end position="160"/>
    </location>
</feature>
<evidence type="ECO:0000256" key="2">
    <source>
        <dbReference type="ARBA" id="ARBA00022741"/>
    </source>
</evidence>
<dbReference type="GO" id="GO:0005737">
    <property type="term" value="C:cytoplasm"/>
    <property type="evidence" value="ECO:0007669"/>
    <property type="project" value="TreeGrafter"/>
</dbReference>
<evidence type="ECO:0000313" key="6">
    <source>
        <dbReference type="Proteomes" id="UP000515276"/>
    </source>
</evidence>
<proteinExistence type="inferred from homology"/>
<organism evidence="5 6">
    <name type="scientific">Pseudomonas berkeleyensis</name>
    <dbReference type="NCBI Taxonomy" id="2726956"/>
    <lineage>
        <taxon>Bacteria</taxon>
        <taxon>Pseudomonadati</taxon>
        <taxon>Pseudomonadota</taxon>
        <taxon>Gammaproteobacteria</taxon>
        <taxon>Pseudomonadales</taxon>
        <taxon>Pseudomonadaceae</taxon>
        <taxon>Pseudomonas</taxon>
    </lineage>
</organism>
<dbReference type="PANTHER" id="PTHR10344">
    <property type="entry name" value="THYMIDYLATE KINASE"/>
    <property type="match status" value="1"/>
</dbReference>
<evidence type="ECO:0000313" key="5">
    <source>
        <dbReference type="EMBL" id="QMV61552.1"/>
    </source>
</evidence>
<reference evidence="5 6" key="1">
    <citation type="journal article" date="2020" name="G3 (Bethesda)">
        <title>CeMbio - The Caenorhabditis elegans Microbiome Resource.</title>
        <authorList>
            <person name="Dirksen P."/>
            <person name="Assie A."/>
            <person name="Zimmermann J."/>
            <person name="Zhang F."/>
            <person name="Tietje A.M."/>
            <person name="Marsh S.A."/>
            <person name="Felix M.A."/>
            <person name="Shapira M."/>
            <person name="Kaleta C."/>
            <person name="Schulenburg H."/>
            <person name="Samuel B."/>
        </authorList>
    </citation>
    <scope>NUCLEOTIDE SEQUENCE [LARGE SCALE GENOMIC DNA]</scope>
    <source>
        <strain evidence="5 6">MSPm1</strain>
    </source>
</reference>
<keyword evidence="2" id="KW-0547">Nucleotide-binding</keyword>
<name>A0A7G5DIH7_9PSED</name>
<evidence type="ECO:0000256" key="3">
    <source>
        <dbReference type="ARBA" id="ARBA00022840"/>
    </source>
</evidence>
<dbReference type="GO" id="GO:0005524">
    <property type="term" value="F:ATP binding"/>
    <property type="evidence" value="ECO:0007669"/>
    <property type="project" value="UniProtKB-KW"/>
</dbReference>
<keyword evidence="5" id="KW-0808">Transferase</keyword>
<sequence length="193" mass="21150">MAGFVAIEGLDGVGKSTIMNRLAERFSGHAMSTPGPALRSGRPAILEAFAHDELAKALFYAASVSSEGRHARSLVERGEWVFMDRYWASTLAYAKARGVSADLGALSKSLPQPDITILLVLDEPERQRRLSARGATAEDMETLDPGFRECVLEELRSHADISVDVTSFTAEALSVELEQRIRQLPFCLSDRPE</sequence>
<comment type="similarity">
    <text evidence="1">Belongs to the thymidylate kinase family.</text>
</comment>
<keyword evidence="6" id="KW-1185">Reference proteome</keyword>
<accession>A0A7G5DIH7</accession>
<dbReference type="Gene3D" id="3.40.50.300">
    <property type="entry name" value="P-loop containing nucleotide triphosphate hydrolases"/>
    <property type="match status" value="1"/>
</dbReference>
<dbReference type="AlphaFoldDB" id="A0A7G5DIH7"/>
<dbReference type="Pfam" id="PF02223">
    <property type="entry name" value="Thymidylate_kin"/>
    <property type="match status" value="1"/>
</dbReference>
<dbReference type="GO" id="GO:0004550">
    <property type="term" value="F:nucleoside diphosphate kinase activity"/>
    <property type="evidence" value="ECO:0007669"/>
    <property type="project" value="TreeGrafter"/>
</dbReference>
<dbReference type="RefSeq" id="WP_182367134.1">
    <property type="nucleotide sequence ID" value="NZ_CP059139.1"/>
</dbReference>
<dbReference type="Proteomes" id="UP000515276">
    <property type="component" value="Chromosome"/>
</dbReference>
<dbReference type="SUPFAM" id="SSF52540">
    <property type="entry name" value="P-loop containing nucleoside triphosphate hydrolases"/>
    <property type="match status" value="1"/>
</dbReference>